<accession>A0A2K3MJ39</accession>
<protein>
    <submittedName>
        <fullName evidence="2">60S ribosomal protein l23</fullName>
    </submittedName>
</protein>
<dbReference type="PANTHER" id="PTHR47723:SF24">
    <property type="entry name" value="RNASE H TYPE-1 DOMAIN-CONTAINING PROTEIN"/>
    <property type="match status" value="1"/>
</dbReference>
<dbReference type="EMBL" id="ASHM01063952">
    <property type="protein sequence ID" value="PNX90774.1"/>
    <property type="molecule type" value="Genomic_DNA"/>
</dbReference>
<dbReference type="InterPro" id="IPR002156">
    <property type="entry name" value="RNaseH_domain"/>
</dbReference>
<evidence type="ECO:0000313" key="3">
    <source>
        <dbReference type="Proteomes" id="UP000236291"/>
    </source>
</evidence>
<dbReference type="InterPro" id="IPR012337">
    <property type="entry name" value="RNaseH-like_sf"/>
</dbReference>
<evidence type="ECO:0000259" key="1">
    <source>
        <dbReference type="Pfam" id="PF13456"/>
    </source>
</evidence>
<gene>
    <name evidence="2" type="ORF">L195_g046900</name>
</gene>
<dbReference type="PANTHER" id="PTHR47723">
    <property type="entry name" value="OS05G0353850 PROTEIN"/>
    <property type="match status" value="1"/>
</dbReference>
<dbReference type="InterPro" id="IPR036397">
    <property type="entry name" value="RNaseH_sf"/>
</dbReference>
<dbReference type="GO" id="GO:0005840">
    <property type="term" value="C:ribosome"/>
    <property type="evidence" value="ECO:0007669"/>
    <property type="project" value="UniProtKB-KW"/>
</dbReference>
<keyword evidence="2" id="KW-0687">Ribonucleoprotein</keyword>
<dbReference type="CDD" id="cd06222">
    <property type="entry name" value="RNase_H_like"/>
    <property type="match status" value="1"/>
</dbReference>
<organism evidence="2 3">
    <name type="scientific">Trifolium pratense</name>
    <name type="common">Red clover</name>
    <dbReference type="NCBI Taxonomy" id="57577"/>
    <lineage>
        <taxon>Eukaryota</taxon>
        <taxon>Viridiplantae</taxon>
        <taxon>Streptophyta</taxon>
        <taxon>Embryophyta</taxon>
        <taxon>Tracheophyta</taxon>
        <taxon>Spermatophyta</taxon>
        <taxon>Magnoliopsida</taxon>
        <taxon>eudicotyledons</taxon>
        <taxon>Gunneridae</taxon>
        <taxon>Pentapetalae</taxon>
        <taxon>rosids</taxon>
        <taxon>fabids</taxon>
        <taxon>Fabales</taxon>
        <taxon>Fabaceae</taxon>
        <taxon>Papilionoideae</taxon>
        <taxon>50 kb inversion clade</taxon>
        <taxon>NPAAA clade</taxon>
        <taxon>Hologalegina</taxon>
        <taxon>IRL clade</taxon>
        <taxon>Trifolieae</taxon>
        <taxon>Trifolium</taxon>
    </lineage>
</organism>
<evidence type="ECO:0000313" key="2">
    <source>
        <dbReference type="EMBL" id="PNX90774.1"/>
    </source>
</evidence>
<proteinExistence type="predicted"/>
<dbReference type="InterPro" id="IPR044730">
    <property type="entry name" value="RNase_H-like_dom_plant"/>
</dbReference>
<dbReference type="SUPFAM" id="SSF53098">
    <property type="entry name" value="Ribonuclease H-like"/>
    <property type="match status" value="1"/>
</dbReference>
<dbReference type="InterPro" id="IPR053151">
    <property type="entry name" value="RNase_H-like"/>
</dbReference>
<dbReference type="GO" id="GO:0003676">
    <property type="term" value="F:nucleic acid binding"/>
    <property type="evidence" value="ECO:0007669"/>
    <property type="project" value="InterPro"/>
</dbReference>
<keyword evidence="2" id="KW-0689">Ribosomal protein</keyword>
<dbReference type="Gene3D" id="3.30.420.10">
    <property type="entry name" value="Ribonuclease H-like superfamily/Ribonuclease H"/>
    <property type="match status" value="1"/>
</dbReference>
<dbReference type="AlphaFoldDB" id="A0A2K3MJ39"/>
<reference evidence="2 3" key="2">
    <citation type="journal article" date="2017" name="Front. Plant Sci.">
        <title>Gene Classification and Mining of Molecular Markers Useful in Red Clover (Trifolium pratense) Breeding.</title>
        <authorList>
            <person name="Istvanek J."/>
            <person name="Dluhosova J."/>
            <person name="Dluhos P."/>
            <person name="Patkova L."/>
            <person name="Nedelnik J."/>
            <person name="Repkova J."/>
        </authorList>
    </citation>
    <scope>NUCLEOTIDE SEQUENCE [LARGE SCALE GENOMIC DNA]</scope>
    <source>
        <strain evidence="3">cv. Tatra</strain>
        <tissue evidence="2">Young leaves</tissue>
    </source>
</reference>
<reference evidence="2 3" key="1">
    <citation type="journal article" date="2014" name="Am. J. Bot.">
        <title>Genome assembly and annotation for red clover (Trifolium pratense; Fabaceae).</title>
        <authorList>
            <person name="Istvanek J."/>
            <person name="Jaros M."/>
            <person name="Krenek A."/>
            <person name="Repkova J."/>
        </authorList>
    </citation>
    <scope>NUCLEOTIDE SEQUENCE [LARGE SCALE GENOMIC DNA]</scope>
    <source>
        <strain evidence="3">cv. Tatra</strain>
        <tissue evidence="2">Young leaves</tissue>
    </source>
</reference>
<comment type="caution">
    <text evidence="2">The sequence shown here is derived from an EMBL/GenBank/DDBJ whole genome shotgun (WGS) entry which is preliminary data.</text>
</comment>
<dbReference type="GO" id="GO:0004523">
    <property type="term" value="F:RNA-DNA hybrid ribonuclease activity"/>
    <property type="evidence" value="ECO:0007669"/>
    <property type="project" value="InterPro"/>
</dbReference>
<name>A0A2K3MJ39_TRIPR</name>
<feature type="non-terminal residue" evidence="2">
    <location>
        <position position="1"/>
    </location>
</feature>
<dbReference type="STRING" id="57577.A0A2K3MJ39"/>
<sequence length="130" mass="14552">DSDGRFVQALLKKSAGKPLIAEAEAKGLLAVLQWLHDSDRLTRTIVIETDCLQVVQALRSRQKNNTEFGAIIECCRSLVNLYENCDISYVRRQANRVAHDLAQASRFIANLQVLNSCPSCIESTIMNEMN</sequence>
<dbReference type="Proteomes" id="UP000236291">
    <property type="component" value="Unassembled WGS sequence"/>
</dbReference>
<feature type="domain" description="RNase H type-1" evidence="1">
    <location>
        <begin position="1"/>
        <end position="104"/>
    </location>
</feature>
<dbReference type="Pfam" id="PF13456">
    <property type="entry name" value="RVT_3"/>
    <property type="match status" value="1"/>
</dbReference>